<comment type="caution">
    <text evidence="6">The sequence shown here is derived from an EMBL/GenBank/DDBJ whole genome shotgun (WGS) entry which is preliminary data.</text>
</comment>
<proteinExistence type="inferred from homology"/>
<organism evidence="6 7">
    <name type="scientific">Capsicum annuum</name>
    <name type="common">Capsicum pepper</name>
    <dbReference type="NCBI Taxonomy" id="4072"/>
    <lineage>
        <taxon>Eukaryota</taxon>
        <taxon>Viridiplantae</taxon>
        <taxon>Streptophyta</taxon>
        <taxon>Embryophyta</taxon>
        <taxon>Tracheophyta</taxon>
        <taxon>Spermatophyta</taxon>
        <taxon>Magnoliopsida</taxon>
        <taxon>eudicotyledons</taxon>
        <taxon>Gunneridae</taxon>
        <taxon>Pentapetalae</taxon>
        <taxon>asterids</taxon>
        <taxon>lamiids</taxon>
        <taxon>Solanales</taxon>
        <taxon>Solanaceae</taxon>
        <taxon>Solanoideae</taxon>
        <taxon>Capsiceae</taxon>
        <taxon>Capsicum</taxon>
    </lineage>
</organism>
<keyword evidence="7" id="KW-1185">Reference proteome</keyword>
<protein>
    <recommendedName>
        <fullName evidence="4">Non-specific lipid-transfer protein</fullName>
    </recommendedName>
</protein>
<evidence type="ECO:0000313" key="7">
    <source>
        <dbReference type="Proteomes" id="UP000222542"/>
    </source>
</evidence>
<dbReference type="Gramene" id="PHT71740">
    <property type="protein sequence ID" value="PHT71740"/>
    <property type="gene ID" value="T459_22525"/>
</dbReference>
<dbReference type="PRINTS" id="PR00382">
    <property type="entry name" value="LIPIDTRNSFER"/>
</dbReference>
<evidence type="ECO:0000256" key="4">
    <source>
        <dbReference type="RuleBase" id="RU000628"/>
    </source>
</evidence>
<reference evidence="6 7" key="2">
    <citation type="journal article" date="2017" name="Genome Biol.">
        <title>New reference genome sequences of hot pepper reveal the massive evolution of plant disease-resistance genes by retroduplication.</title>
        <authorList>
            <person name="Kim S."/>
            <person name="Park J."/>
            <person name="Yeom S.I."/>
            <person name="Kim Y.M."/>
            <person name="Seo E."/>
            <person name="Kim K.T."/>
            <person name="Kim M.S."/>
            <person name="Lee J.M."/>
            <person name="Cheong K."/>
            <person name="Shin H.S."/>
            <person name="Kim S.B."/>
            <person name="Han K."/>
            <person name="Lee J."/>
            <person name="Park M."/>
            <person name="Lee H.A."/>
            <person name="Lee H.Y."/>
            <person name="Lee Y."/>
            <person name="Oh S."/>
            <person name="Lee J.H."/>
            <person name="Choi E."/>
            <person name="Choi E."/>
            <person name="Lee S.E."/>
            <person name="Jeon J."/>
            <person name="Kim H."/>
            <person name="Choi G."/>
            <person name="Song H."/>
            <person name="Lee J."/>
            <person name="Lee S.C."/>
            <person name="Kwon J.K."/>
            <person name="Lee H.Y."/>
            <person name="Koo N."/>
            <person name="Hong Y."/>
            <person name="Kim R.W."/>
            <person name="Kang W.H."/>
            <person name="Huh J.H."/>
            <person name="Kang B.C."/>
            <person name="Yang T.J."/>
            <person name="Lee Y.H."/>
            <person name="Bennetzen J.L."/>
            <person name="Choi D."/>
        </authorList>
    </citation>
    <scope>NUCLEOTIDE SEQUENCE [LARGE SCALE GENOMIC DNA]</scope>
    <source>
        <strain evidence="7">cv. CM334</strain>
    </source>
</reference>
<evidence type="ECO:0000313" key="6">
    <source>
        <dbReference type="EMBL" id="PHT71740.1"/>
    </source>
</evidence>
<dbReference type="InterPro" id="IPR000528">
    <property type="entry name" value="Plant_nsLTP"/>
</dbReference>
<dbReference type="EMBL" id="AYRZ02000009">
    <property type="protein sequence ID" value="PHT71740.1"/>
    <property type="molecule type" value="Genomic_DNA"/>
</dbReference>
<dbReference type="SMART" id="SM00499">
    <property type="entry name" value="AAI"/>
    <property type="match status" value="1"/>
</dbReference>
<dbReference type="Proteomes" id="UP000222542">
    <property type="component" value="Unassembled WGS sequence"/>
</dbReference>
<evidence type="ECO:0000259" key="5">
    <source>
        <dbReference type="SMART" id="SM00499"/>
    </source>
</evidence>
<evidence type="ECO:0000256" key="2">
    <source>
        <dbReference type="ARBA" id="ARBA00022448"/>
    </source>
</evidence>
<dbReference type="InterPro" id="IPR016140">
    <property type="entry name" value="Bifunc_inhib/LTP/seed_store"/>
</dbReference>
<keyword evidence="2 4" id="KW-0813">Transport</keyword>
<dbReference type="InterPro" id="IPR036312">
    <property type="entry name" value="Bifun_inhib/LTP/seed_sf"/>
</dbReference>
<dbReference type="Pfam" id="PF00234">
    <property type="entry name" value="Tryp_alpha_amyl"/>
    <property type="match status" value="1"/>
</dbReference>
<gene>
    <name evidence="6" type="ORF">T459_22525</name>
</gene>
<dbReference type="GO" id="GO:0006869">
    <property type="term" value="P:lipid transport"/>
    <property type="evidence" value="ECO:0007669"/>
    <property type="project" value="InterPro"/>
</dbReference>
<dbReference type="Gene3D" id="1.10.110.10">
    <property type="entry name" value="Plant lipid-transfer and hydrophobic proteins"/>
    <property type="match status" value="1"/>
</dbReference>
<accession>A0A2G2YPS7</accession>
<dbReference type="STRING" id="4072.A0A2G2YPS7"/>
<dbReference type="PANTHER" id="PTHR33076">
    <property type="entry name" value="NON-SPECIFIC LIPID-TRANSFER PROTEIN 2-RELATED"/>
    <property type="match status" value="1"/>
</dbReference>
<comment type="similarity">
    <text evidence="1 4">Belongs to the plant LTP family.</text>
</comment>
<dbReference type="SUPFAM" id="SSF47699">
    <property type="entry name" value="Bifunctional inhibitor/lipid-transfer protein/seed storage 2S albumin"/>
    <property type="match status" value="1"/>
</dbReference>
<evidence type="ECO:0000256" key="1">
    <source>
        <dbReference type="ARBA" id="ARBA00009748"/>
    </source>
</evidence>
<name>A0A2G2YPS7_CAPAN</name>
<feature type="domain" description="Bifunctional inhibitor/plant lipid transfer protein/seed storage helical" evidence="5">
    <location>
        <begin position="16"/>
        <end position="100"/>
    </location>
</feature>
<dbReference type="CDD" id="cd01960">
    <property type="entry name" value="nsLTP1"/>
    <property type="match status" value="1"/>
</dbReference>
<comment type="function">
    <text evidence="4">Plant non-specific lipid-transfer proteins transfer phospholipids as well as galactolipids across membranes. May play a role in wax or cutin deposition in the cell walls of expanding epidermal cells and certain secretory tissues.</text>
</comment>
<evidence type="ECO:0000256" key="3">
    <source>
        <dbReference type="ARBA" id="ARBA00023121"/>
    </source>
</evidence>
<dbReference type="OMA" id="PVAMNFT"/>
<sequence>MVVLIVATPHAQALTCIDVDTYLADCVPYLTNPLGLLGDCCDGVKKLNAAATTTIDRQTACNCVKAAGSNIIGIDGVKATALPTTYGVSLLYDISADFDCSTSEHLVTGSKVARLTTTEIRREKASPVAMNFTGEFGGSSMGTKGALGFAGQLVASFNEF</sequence>
<dbReference type="GO" id="GO:0008289">
    <property type="term" value="F:lipid binding"/>
    <property type="evidence" value="ECO:0007669"/>
    <property type="project" value="UniProtKB-KW"/>
</dbReference>
<keyword evidence="3 4" id="KW-0446">Lipid-binding</keyword>
<dbReference type="AlphaFoldDB" id="A0A2G2YPS7"/>
<reference evidence="6 7" key="1">
    <citation type="journal article" date="2014" name="Nat. Genet.">
        <title>Genome sequence of the hot pepper provides insights into the evolution of pungency in Capsicum species.</title>
        <authorList>
            <person name="Kim S."/>
            <person name="Park M."/>
            <person name="Yeom S.I."/>
            <person name="Kim Y.M."/>
            <person name="Lee J.M."/>
            <person name="Lee H.A."/>
            <person name="Seo E."/>
            <person name="Choi J."/>
            <person name="Cheong K."/>
            <person name="Kim K.T."/>
            <person name="Jung K."/>
            <person name="Lee G.W."/>
            <person name="Oh S.K."/>
            <person name="Bae C."/>
            <person name="Kim S.B."/>
            <person name="Lee H.Y."/>
            <person name="Kim S.Y."/>
            <person name="Kim M.S."/>
            <person name="Kang B.C."/>
            <person name="Jo Y.D."/>
            <person name="Yang H.B."/>
            <person name="Jeong H.J."/>
            <person name="Kang W.H."/>
            <person name="Kwon J.K."/>
            <person name="Shin C."/>
            <person name="Lim J.Y."/>
            <person name="Park J.H."/>
            <person name="Huh J.H."/>
            <person name="Kim J.S."/>
            <person name="Kim B.D."/>
            <person name="Cohen O."/>
            <person name="Paran I."/>
            <person name="Suh M.C."/>
            <person name="Lee S.B."/>
            <person name="Kim Y.K."/>
            <person name="Shin Y."/>
            <person name="Noh S.J."/>
            <person name="Park J."/>
            <person name="Seo Y.S."/>
            <person name="Kwon S.Y."/>
            <person name="Kim H.A."/>
            <person name="Park J.M."/>
            <person name="Kim H.J."/>
            <person name="Choi S.B."/>
            <person name="Bosland P.W."/>
            <person name="Reeves G."/>
            <person name="Jo S.H."/>
            <person name="Lee B.W."/>
            <person name="Cho H.T."/>
            <person name="Choi H.S."/>
            <person name="Lee M.S."/>
            <person name="Yu Y."/>
            <person name="Do Choi Y."/>
            <person name="Park B.S."/>
            <person name="van Deynze A."/>
            <person name="Ashrafi H."/>
            <person name="Hill T."/>
            <person name="Kim W.T."/>
            <person name="Pai H.S."/>
            <person name="Ahn H.K."/>
            <person name="Yeam I."/>
            <person name="Giovannoni J.J."/>
            <person name="Rose J.K."/>
            <person name="Sorensen I."/>
            <person name="Lee S.J."/>
            <person name="Kim R.W."/>
            <person name="Choi I.Y."/>
            <person name="Choi B.S."/>
            <person name="Lim J.S."/>
            <person name="Lee Y.H."/>
            <person name="Choi D."/>
        </authorList>
    </citation>
    <scope>NUCLEOTIDE SEQUENCE [LARGE SCALE GENOMIC DNA]</scope>
    <source>
        <strain evidence="7">cv. CM334</strain>
    </source>
</reference>